<dbReference type="Proteomes" id="UP001499988">
    <property type="component" value="Unassembled WGS sequence"/>
</dbReference>
<feature type="signal peptide" evidence="3">
    <location>
        <begin position="1"/>
        <end position="22"/>
    </location>
</feature>
<accession>A0ABP9ELJ4</accession>
<feature type="domain" description="Imelysin-like" evidence="4">
    <location>
        <begin position="58"/>
        <end position="368"/>
    </location>
</feature>
<gene>
    <name evidence="5" type="ORF">GCM10023333_05790</name>
</gene>
<feature type="chain" id="PRO_5045196147" description="Imelysin-like domain-containing protein" evidence="3">
    <location>
        <begin position="23"/>
        <end position="382"/>
    </location>
</feature>
<evidence type="ECO:0000259" key="4">
    <source>
        <dbReference type="Pfam" id="PF09375"/>
    </source>
</evidence>
<dbReference type="InterPro" id="IPR038352">
    <property type="entry name" value="Imelysin_sf"/>
</dbReference>
<evidence type="ECO:0000256" key="2">
    <source>
        <dbReference type="ARBA" id="ARBA00022729"/>
    </source>
</evidence>
<evidence type="ECO:0000313" key="6">
    <source>
        <dbReference type="Proteomes" id="UP001499988"/>
    </source>
</evidence>
<keyword evidence="6" id="KW-1185">Reference proteome</keyword>
<comment type="caution">
    <text evidence="5">The sequence shown here is derived from an EMBL/GenBank/DDBJ whole genome shotgun (WGS) entry which is preliminary data.</text>
</comment>
<dbReference type="Pfam" id="PF09375">
    <property type="entry name" value="Peptidase_M75"/>
    <property type="match status" value="1"/>
</dbReference>
<evidence type="ECO:0000256" key="3">
    <source>
        <dbReference type="SAM" id="SignalP"/>
    </source>
</evidence>
<evidence type="ECO:0000313" key="5">
    <source>
        <dbReference type="EMBL" id="GAA4875362.1"/>
    </source>
</evidence>
<dbReference type="Gene3D" id="1.20.1420.20">
    <property type="entry name" value="M75 peptidase, HXXE motif"/>
    <property type="match status" value="1"/>
</dbReference>
<evidence type="ECO:0000256" key="1">
    <source>
        <dbReference type="ARBA" id="ARBA00004196"/>
    </source>
</evidence>
<dbReference type="CDD" id="cd14658">
    <property type="entry name" value="Imelysin-like_IrpA"/>
    <property type="match status" value="1"/>
</dbReference>
<dbReference type="InterPro" id="IPR018976">
    <property type="entry name" value="Imelysin-like"/>
</dbReference>
<sequence length="382" mass="40578">MNIPFSSFSPIALALTAAISLAACGGSSGGDGNDTLEPPTGFDFDASLLIDNLTDDVIVAGYQQLAAGMEALHLAADNLRNDPTQANLVAAQDAWKAARRYWEQGEAHIFGPIDALSIDPHLDSWPLNTTDLQAQLATNDSFDADSIKTWNDDVQGFHTMEFLLFGDGIADNDKAIEAMSGAELAYLVALAQVAVDYSGELEQAWTVSYNGGEAYGAALKDSGNAYYGSDLAVIEELVQGLIGIVDEVGNGKIADPFGASLAQADTSLVESQYSWNSLQDFSDNIVGVQNIYRGELSGASDKVGLNDWVRAGDEALADRLDAEIQTAIDAILAIGGTQALPFRQAILDQQGRVRVQSAVDALAALQTRLESEVIPLLSDWNN</sequence>
<organism evidence="5 6">
    <name type="scientific">Ferrimonas pelagia</name>
    <dbReference type="NCBI Taxonomy" id="1177826"/>
    <lineage>
        <taxon>Bacteria</taxon>
        <taxon>Pseudomonadati</taxon>
        <taxon>Pseudomonadota</taxon>
        <taxon>Gammaproteobacteria</taxon>
        <taxon>Alteromonadales</taxon>
        <taxon>Ferrimonadaceae</taxon>
        <taxon>Ferrimonas</taxon>
    </lineage>
</organism>
<name>A0ABP9ELJ4_9GAMM</name>
<keyword evidence="2 3" id="KW-0732">Signal</keyword>
<protein>
    <recommendedName>
        <fullName evidence="4">Imelysin-like domain-containing protein</fullName>
    </recommendedName>
</protein>
<proteinExistence type="predicted"/>
<reference evidence="6" key="1">
    <citation type="journal article" date="2019" name="Int. J. Syst. Evol. Microbiol.">
        <title>The Global Catalogue of Microorganisms (GCM) 10K type strain sequencing project: providing services to taxonomists for standard genome sequencing and annotation.</title>
        <authorList>
            <consortium name="The Broad Institute Genomics Platform"/>
            <consortium name="The Broad Institute Genome Sequencing Center for Infectious Disease"/>
            <person name="Wu L."/>
            <person name="Ma J."/>
        </authorList>
    </citation>
    <scope>NUCLEOTIDE SEQUENCE [LARGE SCALE GENOMIC DNA]</scope>
    <source>
        <strain evidence="6">JCM 18401</strain>
    </source>
</reference>
<comment type="subcellular location">
    <subcellularLocation>
        <location evidence="1">Cell envelope</location>
    </subcellularLocation>
</comment>
<dbReference type="InterPro" id="IPR034982">
    <property type="entry name" value="Imelysin-like_IrpA"/>
</dbReference>
<dbReference type="RefSeq" id="WP_345333227.1">
    <property type="nucleotide sequence ID" value="NZ_BAABJZ010000006.1"/>
</dbReference>
<dbReference type="EMBL" id="BAABJZ010000006">
    <property type="protein sequence ID" value="GAA4875362.1"/>
    <property type="molecule type" value="Genomic_DNA"/>
</dbReference>